<name>A0AAW1L491_POPJA</name>
<evidence type="ECO:0000313" key="1">
    <source>
        <dbReference type="EMBL" id="KAK9729491.1"/>
    </source>
</evidence>
<evidence type="ECO:0000313" key="2">
    <source>
        <dbReference type="Proteomes" id="UP001458880"/>
    </source>
</evidence>
<dbReference type="EMBL" id="JASPKY010000160">
    <property type="protein sequence ID" value="KAK9729491.1"/>
    <property type="molecule type" value="Genomic_DNA"/>
</dbReference>
<dbReference type="AlphaFoldDB" id="A0AAW1L491"/>
<sequence length="228" mass="26567">MCDSAAMEEVRSDEILRKIIQLHRRTHDLQRGISEKIDILMNKIKGNDRDDREKLIENLKSDYNNCAEKLKLKGIIVNKTNLIDTYEKYKDVCLRNDEDKTNLFKQIYEIDKSTTDLRRRFHIFCENLNKAVEKTEKSEKDLHTNLLLQGFAAEEKLYLDVLKVLKEETAYREKLLKVDIDAEAANESQITVKDCNVLNNGKVDDKQPKTAQTLKTGRRKLLTIAQPK</sequence>
<protein>
    <submittedName>
        <fullName evidence="1">Uncharacterized protein</fullName>
    </submittedName>
</protein>
<dbReference type="Proteomes" id="UP001458880">
    <property type="component" value="Unassembled WGS sequence"/>
</dbReference>
<reference evidence="1 2" key="1">
    <citation type="journal article" date="2024" name="BMC Genomics">
        <title>De novo assembly and annotation of Popillia japonica's genome with initial clues to its potential as an invasive pest.</title>
        <authorList>
            <person name="Cucini C."/>
            <person name="Boschi S."/>
            <person name="Funari R."/>
            <person name="Cardaioli E."/>
            <person name="Iannotti N."/>
            <person name="Marturano G."/>
            <person name="Paoli F."/>
            <person name="Bruttini M."/>
            <person name="Carapelli A."/>
            <person name="Frati F."/>
            <person name="Nardi F."/>
        </authorList>
    </citation>
    <scope>NUCLEOTIDE SEQUENCE [LARGE SCALE GENOMIC DNA]</scope>
    <source>
        <strain evidence="1">DMR45628</strain>
    </source>
</reference>
<comment type="caution">
    <text evidence="1">The sequence shown here is derived from an EMBL/GenBank/DDBJ whole genome shotgun (WGS) entry which is preliminary data.</text>
</comment>
<organism evidence="1 2">
    <name type="scientific">Popillia japonica</name>
    <name type="common">Japanese beetle</name>
    <dbReference type="NCBI Taxonomy" id="7064"/>
    <lineage>
        <taxon>Eukaryota</taxon>
        <taxon>Metazoa</taxon>
        <taxon>Ecdysozoa</taxon>
        <taxon>Arthropoda</taxon>
        <taxon>Hexapoda</taxon>
        <taxon>Insecta</taxon>
        <taxon>Pterygota</taxon>
        <taxon>Neoptera</taxon>
        <taxon>Endopterygota</taxon>
        <taxon>Coleoptera</taxon>
        <taxon>Polyphaga</taxon>
        <taxon>Scarabaeiformia</taxon>
        <taxon>Scarabaeidae</taxon>
        <taxon>Rutelinae</taxon>
        <taxon>Popillia</taxon>
    </lineage>
</organism>
<accession>A0AAW1L491</accession>
<keyword evidence="2" id="KW-1185">Reference proteome</keyword>
<gene>
    <name evidence="1" type="ORF">QE152_g15896</name>
</gene>
<proteinExistence type="predicted"/>